<accession>A0A1I7SZG2</accession>
<dbReference type="Proteomes" id="UP000095282">
    <property type="component" value="Unplaced"/>
</dbReference>
<sequence>MVKMRADMILDACICELSKEEENQQMTQKEKKCVNAYEGMMDNDLGEKDHKSKFAYDEVRSATPTSPYLSKQVNLSASLGRLTTLNGGRKNHSSSGWEKRRATIKKGGSRKDWKLYFKTAPTKHVGRFMTPLVSVAVRRKRREEGGGEGAQWSTVEKREEIVCELGAH</sequence>
<evidence type="ECO:0000256" key="1">
    <source>
        <dbReference type="SAM" id="MobiDB-lite"/>
    </source>
</evidence>
<feature type="region of interest" description="Disordered" evidence="1">
    <location>
        <begin position="81"/>
        <end position="105"/>
    </location>
</feature>
<organism evidence="2 3">
    <name type="scientific">Caenorhabditis tropicalis</name>
    <dbReference type="NCBI Taxonomy" id="1561998"/>
    <lineage>
        <taxon>Eukaryota</taxon>
        <taxon>Metazoa</taxon>
        <taxon>Ecdysozoa</taxon>
        <taxon>Nematoda</taxon>
        <taxon>Chromadorea</taxon>
        <taxon>Rhabditida</taxon>
        <taxon>Rhabditina</taxon>
        <taxon>Rhabditomorpha</taxon>
        <taxon>Rhabditoidea</taxon>
        <taxon>Rhabditidae</taxon>
        <taxon>Peloderinae</taxon>
        <taxon>Caenorhabditis</taxon>
    </lineage>
</organism>
<evidence type="ECO:0000313" key="2">
    <source>
        <dbReference type="Proteomes" id="UP000095282"/>
    </source>
</evidence>
<reference evidence="3" key="1">
    <citation type="submission" date="2016-11" db="UniProtKB">
        <authorList>
            <consortium name="WormBaseParasite"/>
        </authorList>
    </citation>
    <scope>IDENTIFICATION</scope>
</reference>
<keyword evidence="2" id="KW-1185">Reference proteome</keyword>
<proteinExistence type="predicted"/>
<dbReference type="WBParaSite" id="Csp11.Scaffold409.g1014.t1">
    <property type="protein sequence ID" value="Csp11.Scaffold409.g1014.t1"/>
    <property type="gene ID" value="Csp11.Scaffold409.g1014"/>
</dbReference>
<name>A0A1I7SZG2_9PELO</name>
<dbReference type="AlphaFoldDB" id="A0A1I7SZG2"/>
<protein>
    <submittedName>
        <fullName evidence="3">AP2/ERF domain-containing protein</fullName>
    </submittedName>
</protein>
<evidence type="ECO:0000313" key="3">
    <source>
        <dbReference type="WBParaSite" id="Csp11.Scaffold409.g1014.t1"/>
    </source>
</evidence>